<name>A0A1M5ZFZ9_9GAMM</name>
<dbReference type="Pfam" id="PF05762">
    <property type="entry name" value="VWA_CoxE"/>
    <property type="match status" value="1"/>
</dbReference>
<dbReference type="GO" id="GO:0005829">
    <property type="term" value="C:cytosol"/>
    <property type="evidence" value="ECO:0007669"/>
    <property type="project" value="TreeGrafter"/>
</dbReference>
<accession>A0A1M5ZFZ9</accession>
<gene>
    <name evidence="1" type="ORF">SAMN02745129_0198</name>
</gene>
<dbReference type="OrthoDB" id="387240at2"/>
<dbReference type="InterPro" id="IPR036465">
    <property type="entry name" value="vWFA_dom_sf"/>
</dbReference>
<dbReference type="RefSeq" id="WP_067662421.1">
    <property type="nucleotide sequence ID" value="NZ_FQXG01000011.1"/>
</dbReference>
<evidence type="ECO:0000313" key="1">
    <source>
        <dbReference type="EMBL" id="SHI22823.1"/>
    </source>
</evidence>
<keyword evidence="2" id="KW-1185">Reference proteome</keyword>
<dbReference type="AlphaFoldDB" id="A0A1M5ZFZ9"/>
<dbReference type="InterPro" id="IPR008912">
    <property type="entry name" value="Uncharacterised_CoxE"/>
</dbReference>
<dbReference type="Gene3D" id="3.40.50.410">
    <property type="entry name" value="von Willebrand factor, type A domain"/>
    <property type="match status" value="1"/>
</dbReference>
<dbReference type="PANTHER" id="PTHR36846:SF1">
    <property type="entry name" value="PROTEIN VIAA"/>
    <property type="match status" value="1"/>
</dbReference>
<organism evidence="1 2">
    <name type="scientific">Ferrimonas marina</name>
    <dbReference type="NCBI Taxonomy" id="299255"/>
    <lineage>
        <taxon>Bacteria</taxon>
        <taxon>Pseudomonadati</taxon>
        <taxon>Pseudomonadota</taxon>
        <taxon>Gammaproteobacteria</taxon>
        <taxon>Alteromonadales</taxon>
        <taxon>Ferrimonadaceae</taxon>
        <taxon>Ferrimonas</taxon>
    </lineage>
</organism>
<proteinExistence type="predicted"/>
<protein>
    <submittedName>
        <fullName evidence="1">Uncharacterized protein, contains a von Willebrand factor type A (VWA) domain</fullName>
    </submittedName>
</protein>
<reference evidence="1 2" key="1">
    <citation type="submission" date="2016-11" db="EMBL/GenBank/DDBJ databases">
        <authorList>
            <person name="Jaros S."/>
            <person name="Januszkiewicz K."/>
            <person name="Wedrychowicz H."/>
        </authorList>
    </citation>
    <scope>NUCLEOTIDE SEQUENCE [LARGE SCALE GENOMIC DNA]</scope>
    <source>
        <strain evidence="1 2">DSM 16917</strain>
    </source>
</reference>
<dbReference type="Proteomes" id="UP000184268">
    <property type="component" value="Unassembled WGS sequence"/>
</dbReference>
<dbReference type="SUPFAM" id="SSF53300">
    <property type="entry name" value="vWA-like"/>
    <property type="match status" value="1"/>
</dbReference>
<sequence>MTPSESHYPDRAARDPGHQQALGHLLGRLVGQRRDALRDQLQQQQRFATPGLVQALDEELTRWSQQLQSVLKGQALPKEARREISLLETAMQQDVGQFLDELDAVRLQLKGHSPMADELNRFAQEVAQMPSSRQPDALESLLTQWQVSIEQRYLADQLALLDKQREQLLDELYRRMEGTEALAELIPVHQPGEAGRLWDMADVTLSKRQRKDLGKLARWLSRQAQIQTLAEELGRMAQAANSGRIRRVKEPATAREIRPSPLPEEVVGVQQGKDLGRLLAVAMSLLSSEELELLFYKQLIDSQLLVYQMRGKQPVQGKVKNVFRARPSEAMEHGGPFILCIDTSASMQGYPERCAKALALALARIAVRDGRDCQVLIFSTQVVQFDLVGSQGLSQLRDFLGYHFHGGTDLGPCIDLACDSLSSSVFANADVLMVSDFIAPRMKPERLAKVDAARQRGSRFHAIPLSRHGNDGLLAQFDRSWPLDTGLGKHFGR</sequence>
<dbReference type="STRING" id="299255.SAMN02745129_0198"/>
<evidence type="ECO:0000313" key="2">
    <source>
        <dbReference type="Proteomes" id="UP000184268"/>
    </source>
</evidence>
<dbReference type="EMBL" id="FQXG01000011">
    <property type="protein sequence ID" value="SHI22823.1"/>
    <property type="molecule type" value="Genomic_DNA"/>
</dbReference>
<dbReference type="PANTHER" id="PTHR36846">
    <property type="entry name" value="PROTEIN VIAA"/>
    <property type="match status" value="1"/>
</dbReference>